<dbReference type="AlphaFoldDB" id="A0A7D5Z2R6"/>
<dbReference type="EMBL" id="CP058933">
    <property type="protein sequence ID" value="QLI67226.1"/>
    <property type="molecule type" value="Genomic_DNA"/>
</dbReference>
<dbReference type="KEGG" id="mbrn:26247808"/>
<dbReference type="GeneID" id="26247808"/>
<protein>
    <submittedName>
        <fullName evidence="3">Uncharacterized protein</fullName>
    </submittedName>
</protein>
<reference evidence="3 4" key="1">
    <citation type="submission" date="2020-07" db="EMBL/GenBank/DDBJ databases">
        <title>Telomere length de novo assembly of all 7 chromosomes of the fungus, Metarhizium brunneum, using a novel assembly pipeline.</title>
        <authorList>
            <person name="Saud z."/>
            <person name="Kortsinoglou A."/>
            <person name="Kouvelis V.N."/>
            <person name="Butt T.M."/>
        </authorList>
    </citation>
    <scope>NUCLEOTIDE SEQUENCE [LARGE SCALE GENOMIC DNA]</scope>
    <source>
        <strain evidence="3 4">4556</strain>
    </source>
</reference>
<organism evidence="3 4">
    <name type="scientific">Metarhizium brunneum</name>
    <dbReference type="NCBI Taxonomy" id="500148"/>
    <lineage>
        <taxon>Eukaryota</taxon>
        <taxon>Fungi</taxon>
        <taxon>Dikarya</taxon>
        <taxon>Ascomycota</taxon>
        <taxon>Pezizomycotina</taxon>
        <taxon>Sordariomycetes</taxon>
        <taxon>Hypocreomycetidae</taxon>
        <taxon>Hypocreales</taxon>
        <taxon>Clavicipitaceae</taxon>
        <taxon>Metarhizium</taxon>
    </lineage>
</organism>
<dbReference type="Proteomes" id="UP000510686">
    <property type="component" value="Chromosome 2"/>
</dbReference>
<dbReference type="Pfam" id="PF11807">
    <property type="entry name" value="UstYa"/>
    <property type="match status" value="1"/>
</dbReference>
<comment type="similarity">
    <text evidence="1">Belongs to the ustYa family.</text>
</comment>
<evidence type="ECO:0000313" key="3">
    <source>
        <dbReference type="EMBL" id="QLI67226.1"/>
    </source>
</evidence>
<dbReference type="InterPro" id="IPR021765">
    <property type="entry name" value="UstYa-like"/>
</dbReference>
<sequence length="297" mass="33516">MHKLTAYGVLASFLIDNVQAVPVTSGTPIVSIVPARGLDNWQNTLSSDTRRRLDVGLQHLDDESYPGQDFRNDTIMRINIEREALDLSLIDLLQAFGMTLPAPRDTVSKMVVNKRGNAEDFREEVYTRAGTMAYPKVVEGRSIDVYSSLLIRDNLALGAIERINIAHRILGKPELTIEQAKEIGSHGDEYLTGYWNSSMKHGDFWTSDQAIGKPNFIKGGQSNRFGFTQSTFHKLYCLANLRMILAWHITGSGNKMTRDLNAHTIHCLEYIRWRELAHPDLNEEPIDTVDYEGMGIH</sequence>
<evidence type="ECO:0000313" key="4">
    <source>
        <dbReference type="Proteomes" id="UP000510686"/>
    </source>
</evidence>
<evidence type="ECO:0000256" key="2">
    <source>
        <dbReference type="SAM" id="SignalP"/>
    </source>
</evidence>
<evidence type="ECO:0000256" key="1">
    <source>
        <dbReference type="ARBA" id="ARBA00035112"/>
    </source>
</evidence>
<gene>
    <name evidence="3" type="ORF">G6M90_00g052140</name>
</gene>
<accession>A0A7D5Z2R6</accession>
<dbReference type="OrthoDB" id="3687641at2759"/>
<dbReference type="RefSeq" id="XP_014539408.1">
    <property type="nucleotide sequence ID" value="XM_014683922.1"/>
</dbReference>
<feature type="signal peptide" evidence="2">
    <location>
        <begin position="1"/>
        <end position="20"/>
    </location>
</feature>
<keyword evidence="2" id="KW-0732">Signal</keyword>
<feature type="chain" id="PRO_5028852888" evidence="2">
    <location>
        <begin position="21"/>
        <end position="297"/>
    </location>
</feature>
<name>A0A7D5Z2R6_9HYPO</name>
<proteinExistence type="inferred from homology"/>
<keyword evidence="4" id="KW-1185">Reference proteome</keyword>